<evidence type="ECO:0000313" key="1">
    <source>
        <dbReference type="EMBL" id="KAL0572395.1"/>
    </source>
</evidence>
<organism evidence="1 2">
    <name type="scientific">Marasmius crinis-equi</name>
    <dbReference type="NCBI Taxonomy" id="585013"/>
    <lineage>
        <taxon>Eukaryota</taxon>
        <taxon>Fungi</taxon>
        <taxon>Dikarya</taxon>
        <taxon>Basidiomycota</taxon>
        <taxon>Agaricomycotina</taxon>
        <taxon>Agaricomycetes</taxon>
        <taxon>Agaricomycetidae</taxon>
        <taxon>Agaricales</taxon>
        <taxon>Marasmiineae</taxon>
        <taxon>Marasmiaceae</taxon>
        <taxon>Marasmius</taxon>
    </lineage>
</organism>
<name>A0ABR3FB42_9AGAR</name>
<dbReference type="EMBL" id="JBAHYK010000633">
    <property type="protein sequence ID" value="KAL0572395.1"/>
    <property type="molecule type" value="Genomic_DNA"/>
</dbReference>
<reference evidence="1 2" key="1">
    <citation type="submission" date="2024-02" db="EMBL/GenBank/DDBJ databases">
        <title>A draft genome for the cacao thread blight pathogen Marasmius crinis-equi.</title>
        <authorList>
            <person name="Cohen S.P."/>
            <person name="Baruah I.K."/>
            <person name="Amoako-Attah I."/>
            <person name="Bukari Y."/>
            <person name="Meinhardt L.W."/>
            <person name="Bailey B.A."/>
        </authorList>
    </citation>
    <scope>NUCLEOTIDE SEQUENCE [LARGE SCALE GENOMIC DNA]</scope>
    <source>
        <strain evidence="1 2">GH-76</strain>
    </source>
</reference>
<proteinExistence type="predicted"/>
<dbReference type="Proteomes" id="UP001465976">
    <property type="component" value="Unassembled WGS sequence"/>
</dbReference>
<evidence type="ECO:0000313" key="2">
    <source>
        <dbReference type="Proteomes" id="UP001465976"/>
    </source>
</evidence>
<keyword evidence="2" id="KW-1185">Reference proteome</keyword>
<gene>
    <name evidence="1" type="ORF">V5O48_009555</name>
</gene>
<sequence>MDLIAGVDSVDADCWRFLPLLENMKTCSLEIHPYLSAPPDTIRLAHLHTLTLELRCGKDPTASLIDMLILPALNVLRLHAGFGPALAKCIISLIARSPCHLKELTLSGSRFADIPLAEFMSSDVLRKVEKLSLGGGTPHKRPRRRVSVPDKVLDALRFVYPKQTPLPYLRSLTISDVESWSDSTLLNMLISRRCISQFPDESVFRLEEVFLQGVGERRFKLEDDDARAQLKGLVEDGLVTNFS</sequence>
<accession>A0ABR3FB42</accession>
<comment type="caution">
    <text evidence="1">The sequence shown here is derived from an EMBL/GenBank/DDBJ whole genome shotgun (WGS) entry which is preliminary data.</text>
</comment>
<protein>
    <recommendedName>
        <fullName evidence="3">F-box domain-containing protein</fullName>
    </recommendedName>
</protein>
<evidence type="ECO:0008006" key="3">
    <source>
        <dbReference type="Google" id="ProtNLM"/>
    </source>
</evidence>